<evidence type="ECO:0000313" key="1">
    <source>
        <dbReference type="EMBL" id="MFC7461086.1"/>
    </source>
</evidence>
<name>A0ABW2SCV8_9BURK</name>
<reference evidence="2" key="1">
    <citation type="journal article" date="2019" name="Int. J. Syst. Evol. Microbiol.">
        <title>The Global Catalogue of Microorganisms (GCM) 10K type strain sequencing project: providing services to taxonomists for standard genome sequencing and annotation.</title>
        <authorList>
            <consortium name="The Broad Institute Genomics Platform"/>
            <consortium name="The Broad Institute Genome Sequencing Center for Infectious Disease"/>
            <person name="Wu L."/>
            <person name="Ma J."/>
        </authorList>
    </citation>
    <scope>NUCLEOTIDE SEQUENCE [LARGE SCALE GENOMIC DNA]</scope>
    <source>
        <strain evidence="2">CCUG 53903</strain>
    </source>
</reference>
<protein>
    <submittedName>
        <fullName evidence="1">Uncharacterized protein</fullName>
    </submittedName>
</protein>
<dbReference type="EMBL" id="JBHTBZ010000030">
    <property type="protein sequence ID" value="MFC7461086.1"/>
    <property type="molecule type" value="Genomic_DNA"/>
</dbReference>
<gene>
    <name evidence="1" type="ORF">ACFQU0_11700</name>
</gene>
<keyword evidence="2" id="KW-1185">Reference proteome</keyword>
<proteinExistence type="predicted"/>
<sequence length="104" mass="11919">MKHLNPIKNEKELLNLCKTTTNTAIKSLNSRRAPFATTYSDAFCKQAVELVILYRNQGIADPVDRMAKQFQKHGILTCRNAEMSYTNAKYFYEKFLAPIIAKSK</sequence>
<organism evidence="1 2">
    <name type="scientific">Hydrogenophaga defluvii</name>
    <dbReference type="NCBI Taxonomy" id="249410"/>
    <lineage>
        <taxon>Bacteria</taxon>
        <taxon>Pseudomonadati</taxon>
        <taxon>Pseudomonadota</taxon>
        <taxon>Betaproteobacteria</taxon>
        <taxon>Burkholderiales</taxon>
        <taxon>Comamonadaceae</taxon>
        <taxon>Hydrogenophaga</taxon>
    </lineage>
</organism>
<dbReference type="RefSeq" id="WP_382200941.1">
    <property type="nucleotide sequence ID" value="NZ_JBHTBZ010000030.1"/>
</dbReference>
<dbReference type="Proteomes" id="UP001596457">
    <property type="component" value="Unassembled WGS sequence"/>
</dbReference>
<evidence type="ECO:0000313" key="2">
    <source>
        <dbReference type="Proteomes" id="UP001596457"/>
    </source>
</evidence>
<comment type="caution">
    <text evidence="1">The sequence shown here is derived from an EMBL/GenBank/DDBJ whole genome shotgun (WGS) entry which is preliminary data.</text>
</comment>
<accession>A0ABW2SCV8</accession>